<organism evidence="4 5">
    <name type="scientific">Roseinatronobacter ekhonensis</name>
    <dbReference type="NCBI Taxonomy" id="254356"/>
    <lineage>
        <taxon>Bacteria</taxon>
        <taxon>Pseudomonadati</taxon>
        <taxon>Pseudomonadota</taxon>
        <taxon>Alphaproteobacteria</taxon>
        <taxon>Rhodobacterales</taxon>
        <taxon>Paracoccaceae</taxon>
        <taxon>Roseinatronobacter</taxon>
    </lineage>
</organism>
<feature type="repeat" description="ANK" evidence="3">
    <location>
        <begin position="91"/>
        <end position="123"/>
    </location>
</feature>
<dbReference type="InterPro" id="IPR002110">
    <property type="entry name" value="Ankyrin_rpt"/>
</dbReference>
<protein>
    <submittedName>
        <fullName evidence="4">Uncharacterized protein</fullName>
    </submittedName>
</protein>
<dbReference type="PANTHER" id="PTHR24198:SF165">
    <property type="entry name" value="ANKYRIN REPEAT-CONTAINING PROTEIN-RELATED"/>
    <property type="match status" value="1"/>
</dbReference>
<dbReference type="AlphaFoldDB" id="A0A3B0MS07"/>
<evidence type="ECO:0000256" key="2">
    <source>
        <dbReference type="ARBA" id="ARBA00023043"/>
    </source>
</evidence>
<dbReference type="InterPro" id="IPR036770">
    <property type="entry name" value="Ankyrin_rpt-contain_sf"/>
</dbReference>
<evidence type="ECO:0000256" key="3">
    <source>
        <dbReference type="PROSITE-ProRule" id="PRU00023"/>
    </source>
</evidence>
<dbReference type="SUPFAM" id="SSF48403">
    <property type="entry name" value="Ankyrin repeat"/>
    <property type="match status" value="1"/>
</dbReference>
<evidence type="ECO:0000313" key="5">
    <source>
        <dbReference type="Proteomes" id="UP000272908"/>
    </source>
</evidence>
<gene>
    <name evidence="4" type="ORF">ROE7235_03592</name>
</gene>
<dbReference type="PROSITE" id="PS50297">
    <property type="entry name" value="ANK_REP_REGION"/>
    <property type="match status" value="3"/>
</dbReference>
<dbReference type="Gene3D" id="1.25.40.20">
    <property type="entry name" value="Ankyrin repeat-containing domain"/>
    <property type="match status" value="3"/>
</dbReference>
<feature type="repeat" description="ANK" evidence="3">
    <location>
        <begin position="124"/>
        <end position="156"/>
    </location>
</feature>
<accession>A0A3B0MS07</accession>
<dbReference type="GO" id="GO:0005737">
    <property type="term" value="C:cytoplasm"/>
    <property type="evidence" value="ECO:0007669"/>
    <property type="project" value="TreeGrafter"/>
</dbReference>
<dbReference type="Proteomes" id="UP000272908">
    <property type="component" value="Unassembled WGS sequence"/>
</dbReference>
<dbReference type="SMART" id="SM00248">
    <property type="entry name" value="ANK"/>
    <property type="match status" value="9"/>
</dbReference>
<dbReference type="PRINTS" id="PR01415">
    <property type="entry name" value="ANKYRIN"/>
</dbReference>
<dbReference type="Pfam" id="PF12796">
    <property type="entry name" value="Ank_2"/>
    <property type="match status" value="3"/>
</dbReference>
<dbReference type="PANTHER" id="PTHR24198">
    <property type="entry name" value="ANKYRIN REPEAT AND PROTEIN KINASE DOMAIN-CONTAINING PROTEIN"/>
    <property type="match status" value="1"/>
</dbReference>
<keyword evidence="1" id="KW-0677">Repeat</keyword>
<sequence>MVQARRCMATERNVCVEDSAEPGQPAADADQFVEALKKGLKNHAIKIMEQTGFDADAGDGLPLRVSIELGFIDIASQLLVAGADPNAAAGKTKCPIVLALENEYFELADLMLSNGAEISIRDQNGWTPLIWAAIKGRQKVVAFLIERGADIHVCSDDGWNAITGAFFKNHAPIVKILADNGAKFGEKYREAALLSAYEHGSIDVVKSLISDGVSVNIGTAEGQPLLILAIARGDLEMLDLLLEADADANIRDITGNPALVSAIANAQYSSAIRLIEHGAAVNVKGPKWSAIHLSALHGRTDLCRVLIEADASVDQLGDSSHTALMLACQEKHAPTVKMLLEHGADPHRKNSKGLTPDQLSHDILHKPTAATAALRQAGSG</sequence>
<evidence type="ECO:0000313" key="4">
    <source>
        <dbReference type="EMBL" id="SUZ33817.1"/>
    </source>
</evidence>
<keyword evidence="5" id="KW-1185">Reference proteome</keyword>
<feature type="repeat" description="ANK" evidence="3">
    <location>
        <begin position="221"/>
        <end position="253"/>
    </location>
</feature>
<reference evidence="5" key="1">
    <citation type="submission" date="2018-08" db="EMBL/GenBank/DDBJ databases">
        <authorList>
            <person name="Rodrigo-Torres L."/>
            <person name="Arahal R. D."/>
            <person name="Lucena T."/>
        </authorList>
    </citation>
    <scope>NUCLEOTIDE SEQUENCE [LARGE SCALE GENOMIC DNA]</scope>
    <source>
        <strain evidence="5">CECT 7235</strain>
    </source>
</reference>
<name>A0A3B0MS07_9RHOB</name>
<dbReference type="EMBL" id="UIHC01000077">
    <property type="protein sequence ID" value="SUZ33817.1"/>
    <property type="molecule type" value="Genomic_DNA"/>
</dbReference>
<feature type="repeat" description="ANK" evidence="3">
    <location>
        <begin position="319"/>
        <end position="351"/>
    </location>
</feature>
<dbReference type="PROSITE" id="PS50088">
    <property type="entry name" value="ANK_REPEAT"/>
    <property type="match status" value="4"/>
</dbReference>
<evidence type="ECO:0000256" key="1">
    <source>
        <dbReference type="ARBA" id="ARBA00022737"/>
    </source>
</evidence>
<keyword evidence="2 3" id="KW-0040">ANK repeat</keyword>
<proteinExistence type="predicted"/>